<dbReference type="PROSITE" id="PS50012">
    <property type="entry name" value="RCC1_3"/>
    <property type="match status" value="1"/>
</dbReference>
<feature type="coiled-coil region" evidence="2">
    <location>
        <begin position="486"/>
        <end position="623"/>
    </location>
</feature>
<name>A0ABR2L375_9EUKA</name>
<dbReference type="InterPro" id="IPR009091">
    <property type="entry name" value="RCC1/BLIP-II"/>
</dbReference>
<comment type="caution">
    <text evidence="4">The sequence shown here is derived from an EMBL/GenBank/DDBJ whole genome shotgun (WGS) entry which is preliminary data.</text>
</comment>
<dbReference type="SUPFAM" id="SSF50985">
    <property type="entry name" value="RCC1/BLIP-II"/>
    <property type="match status" value="1"/>
</dbReference>
<dbReference type="PROSITE" id="PS00626">
    <property type="entry name" value="RCC1_2"/>
    <property type="match status" value="1"/>
</dbReference>
<dbReference type="InterPro" id="IPR000408">
    <property type="entry name" value="Reg_chr_condens"/>
</dbReference>
<organism evidence="4 5">
    <name type="scientific">Tritrichomonas musculus</name>
    <dbReference type="NCBI Taxonomy" id="1915356"/>
    <lineage>
        <taxon>Eukaryota</taxon>
        <taxon>Metamonada</taxon>
        <taxon>Parabasalia</taxon>
        <taxon>Tritrichomonadida</taxon>
        <taxon>Tritrichomonadidae</taxon>
        <taxon>Tritrichomonas</taxon>
    </lineage>
</organism>
<feature type="repeat" description="RCC1" evidence="1">
    <location>
        <begin position="252"/>
        <end position="304"/>
    </location>
</feature>
<dbReference type="Pfam" id="PF00069">
    <property type="entry name" value="Pkinase"/>
    <property type="match status" value="1"/>
</dbReference>
<dbReference type="PANTHER" id="PTHR23257">
    <property type="entry name" value="SERINE-THREONINE PROTEIN KINASE"/>
    <property type="match status" value="1"/>
</dbReference>
<keyword evidence="5" id="KW-1185">Reference proteome</keyword>
<dbReference type="EMBL" id="JAPFFF010000002">
    <property type="protein sequence ID" value="KAK8897498.1"/>
    <property type="molecule type" value="Genomic_DNA"/>
</dbReference>
<reference evidence="4 5" key="1">
    <citation type="submission" date="2024-04" db="EMBL/GenBank/DDBJ databases">
        <title>Tritrichomonas musculus Genome.</title>
        <authorList>
            <person name="Alves-Ferreira E."/>
            <person name="Grigg M."/>
            <person name="Lorenzi H."/>
            <person name="Galac M."/>
        </authorList>
    </citation>
    <scope>NUCLEOTIDE SEQUENCE [LARGE SCALE GENOMIC DNA]</scope>
    <source>
        <strain evidence="4 5">EAF2021</strain>
    </source>
</reference>
<proteinExistence type="predicted"/>
<sequence>MIIGGNNKYFSLGKELSKEINYEPCVSPPLNSSLNITSLQSYSVFDNHAVWITKDGRGFAIGSNENGQIIGTINKQIHKDIQSINLLDNENRKCQLISAVCGHDYTLYLFSSESRRNNQLAYVSENENLGMPLFVDINGHNPISLFGGWKTSAAIDSEGQIFIITKSVFTSPHNSIQPSILPSGQKAVSVACCSSYVIAVDSLGRVFGSSLEAYESGKVTTLEFTPVNELANEEVIQVSGTMENCLAVCKDGRVFGLGSNEWGQLGFGKQRTLSSKFIQILALNKHKIVSASAGCFHSLFITSEGKVLACGINGCGQLLLKTRPSKKYIYSPVETVIKSGASFCIAGNNVSAVFVDCQPPQNTPNIQLKDDPKALFGRGVGGEWMEEIIEENSKLKEEIKIQLKKIESQENEIRRLIKEDNLKNLEITKLKSENKEISKLKDENRSLTTKILQLREESLARKTEMTQYESDVSILKSKITRYRDFISKLKEEISSQQEKNAHFEIEFQTQQSQINLLKEENSRQQLKITQLEDEIQQKETGSSQLKKEIIKYESDLFQLKETNSRQAREIVKLNDEIRTKQIQNLNQIQKVDSKPKKEEENQQNQQQEEINYLKEKISLLSKENAKLHFSQMLDKTSKSKDVILLNHRIINNEDICFSVNDVSFILKESSFSEYEKLCDLDHPNVIRTCGIYVSEEETEATSPSVLIEKCQTDIEKVVCNFSLSKVDVVKFIYQIAEGIKYVHKQGLIRVNLTPSKIMIGNDNLIKITDFDCSQSFSQIFLAPEIVNEEEYDEKVDVYSFGVLIYFIICGKMPKIAVMPKNIPSGLNQFSCNLIRACWSTDPTTRPSFKSIINEFEKNNYQIVELTEDEVNQVHQFIKEYNSFLEKE</sequence>
<keyword evidence="2" id="KW-0175">Coiled coil</keyword>
<accession>A0ABR2L375</accession>
<evidence type="ECO:0000256" key="1">
    <source>
        <dbReference type="PROSITE-ProRule" id="PRU00235"/>
    </source>
</evidence>
<feature type="domain" description="Protein kinase" evidence="3">
    <location>
        <begin position="618"/>
        <end position="877"/>
    </location>
</feature>
<dbReference type="InterPro" id="IPR000719">
    <property type="entry name" value="Prot_kinase_dom"/>
</dbReference>
<feature type="coiled-coil region" evidence="2">
    <location>
        <begin position="385"/>
        <end position="457"/>
    </location>
</feature>
<evidence type="ECO:0000259" key="3">
    <source>
        <dbReference type="PROSITE" id="PS50011"/>
    </source>
</evidence>
<dbReference type="Proteomes" id="UP001470230">
    <property type="component" value="Unassembled WGS sequence"/>
</dbReference>
<dbReference type="Gene3D" id="2.130.10.30">
    <property type="entry name" value="Regulator of chromosome condensation 1/beta-lactamase-inhibitor protein II"/>
    <property type="match status" value="2"/>
</dbReference>
<protein>
    <recommendedName>
        <fullName evidence="3">Protein kinase domain-containing protein</fullName>
    </recommendedName>
</protein>
<dbReference type="PROSITE" id="PS50011">
    <property type="entry name" value="PROTEIN_KINASE_DOM"/>
    <property type="match status" value="1"/>
</dbReference>
<gene>
    <name evidence="4" type="ORF">M9Y10_015454</name>
</gene>
<evidence type="ECO:0000256" key="2">
    <source>
        <dbReference type="SAM" id="Coils"/>
    </source>
</evidence>
<dbReference type="InterPro" id="IPR011009">
    <property type="entry name" value="Kinase-like_dom_sf"/>
</dbReference>
<dbReference type="Gene3D" id="1.10.510.10">
    <property type="entry name" value="Transferase(Phosphotransferase) domain 1"/>
    <property type="match status" value="1"/>
</dbReference>
<dbReference type="InterPro" id="IPR050167">
    <property type="entry name" value="Ser_Thr_protein_kinase"/>
</dbReference>
<evidence type="ECO:0000313" key="4">
    <source>
        <dbReference type="EMBL" id="KAK8897498.1"/>
    </source>
</evidence>
<dbReference type="SUPFAM" id="SSF56112">
    <property type="entry name" value="Protein kinase-like (PK-like)"/>
    <property type="match status" value="1"/>
</dbReference>
<dbReference type="Pfam" id="PF00415">
    <property type="entry name" value="RCC1"/>
    <property type="match status" value="1"/>
</dbReference>
<evidence type="ECO:0000313" key="5">
    <source>
        <dbReference type="Proteomes" id="UP001470230"/>
    </source>
</evidence>